<accession>A0A6J4S4R3</accession>
<feature type="coiled-coil region" evidence="3">
    <location>
        <begin position="600"/>
        <end position="627"/>
    </location>
</feature>
<dbReference type="SMART" id="SM00382">
    <property type="entry name" value="AAA"/>
    <property type="match status" value="2"/>
</dbReference>
<dbReference type="InterPro" id="IPR051309">
    <property type="entry name" value="ABCF_ATPase"/>
</dbReference>
<dbReference type="InterPro" id="IPR003593">
    <property type="entry name" value="AAA+_ATPase"/>
</dbReference>
<dbReference type="InterPro" id="IPR032781">
    <property type="entry name" value="ABC_tran_Xtn"/>
</dbReference>
<evidence type="ECO:0000256" key="1">
    <source>
        <dbReference type="ARBA" id="ARBA00022741"/>
    </source>
</evidence>
<dbReference type="InterPro" id="IPR017871">
    <property type="entry name" value="ABC_transporter-like_CS"/>
</dbReference>
<evidence type="ECO:0000259" key="5">
    <source>
        <dbReference type="PROSITE" id="PS50893"/>
    </source>
</evidence>
<dbReference type="GO" id="GO:0016887">
    <property type="term" value="F:ATP hydrolysis activity"/>
    <property type="evidence" value="ECO:0007669"/>
    <property type="project" value="InterPro"/>
</dbReference>
<feature type="region of interest" description="Disordered" evidence="4">
    <location>
        <begin position="568"/>
        <end position="590"/>
    </location>
</feature>
<dbReference type="Gene3D" id="1.10.287.380">
    <property type="entry name" value="Valyl-tRNA synthetase, C-terminal domain"/>
    <property type="match status" value="1"/>
</dbReference>
<dbReference type="Gene3D" id="3.40.50.300">
    <property type="entry name" value="P-loop containing nucleotide triphosphate hydrolases"/>
    <property type="match status" value="2"/>
</dbReference>
<gene>
    <name evidence="6" type="ORF">AVDCRST_MAG05-1541</name>
</gene>
<dbReference type="GO" id="GO:0005524">
    <property type="term" value="F:ATP binding"/>
    <property type="evidence" value="ECO:0007669"/>
    <property type="project" value="UniProtKB-KW"/>
</dbReference>
<dbReference type="InterPro" id="IPR037118">
    <property type="entry name" value="Val-tRNA_synth_C_sf"/>
</dbReference>
<evidence type="ECO:0000256" key="3">
    <source>
        <dbReference type="SAM" id="Coils"/>
    </source>
</evidence>
<protein>
    <submittedName>
        <fullName evidence="6">Bis-ABC ATPase YheS</fullName>
    </submittedName>
</protein>
<dbReference type="PANTHER" id="PTHR42855:SF2">
    <property type="entry name" value="DRUG RESISTANCE ABC TRANSPORTER,ATP-BINDING PROTEIN"/>
    <property type="match status" value="1"/>
</dbReference>
<reference evidence="6" key="1">
    <citation type="submission" date="2020-02" db="EMBL/GenBank/DDBJ databases">
        <authorList>
            <person name="Meier V. D."/>
        </authorList>
    </citation>
    <scope>NUCLEOTIDE SEQUENCE</scope>
    <source>
        <strain evidence="6">AVDCRST_MAG05</strain>
    </source>
</reference>
<evidence type="ECO:0000313" key="6">
    <source>
        <dbReference type="EMBL" id="CAA9485233.1"/>
    </source>
</evidence>
<dbReference type="Pfam" id="PF00005">
    <property type="entry name" value="ABC_tran"/>
    <property type="match status" value="2"/>
</dbReference>
<keyword evidence="1" id="KW-0547">Nucleotide-binding</keyword>
<organism evidence="6">
    <name type="scientific">uncultured Rubrobacteraceae bacterium</name>
    <dbReference type="NCBI Taxonomy" id="349277"/>
    <lineage>
        <taxon>Bacteria</taxon>
        <taxon>Bacillati</taxon>
        <taxon>Actinomycetota</taxon>
        <taxon>Rubrobacteria</taxon>
        <taxon>Rubrobacterales</taxon>
        <taxon>Rubrobacteraceae</taxon>
        <taxon>environmental samples</taxon>
    </lineage>
</organism>
<dbReference type="PROSITE" id="PS00211">
    <property type="entry name" value="ABC_TRANSPORTER_1"/>
    <property type="match status" value="2"/>
</dbReference>
<dbReference type="Pfam" id="PF12848">
    <property type="entry name" value="ABC_tran_Xtn"/>
    <property type="match status" value="1"/>
</dbReference>
<feature type="compositionally biased region" description="Basic residues" evidence="4">
    <location>
        <begin position="576"/>
        <end position="586"/>
    </location>
</feature>
<dbReference type="PROSITE" id="PS50893">
    <property type="entry name" value="ABC_TRANSPORTER_2"/>
    <property type="match status" value="2"/>
</dbReference>
<dbReference type="AlphaFoldDB" id="A0A6J4S4R3"/>
<dbReference type="FunFam" id="3.40.50.300:FF:000011">
    <property type="entry name" value="Putative ABC transporter ATP-binding component"/>
    <property type="match status" value="1"/>
</dbReference>
<sequence>MYKITGLKALQGADGALESSGDAVVPQERDFIVMKVIVASNLVKYHGGDVKVLSGATLSIEAGEKVGLVGRNGAGKTTLLEILAGNSRPDEGSVEYPGEAKVGMTAQKLYAGERGDRSVEEEISSAFEPLMERERELEELGAQLSDDPTDALMERYGRLQTQFERDGGYDYRARAASTLSSLGFAPEDWKRPVGSFSGGEQSRVALARLLLEEPDLILLDEPTNHLDLQAIEWLEGFVKNAKSAVLVVSHDRYFLDAVSGSILELEDGRINRYTGNYSRYVEEKRARSEQLARKAKANAERRAQLERFVEKNRAKATKAAQARSKQKLLDRMEKIEDTKTRAKNVKMDLGGETRRAGRVVMEMEGVRYAHDDAEGPLLEDLDLIVERGERVALLGPNGTGKSTIMRLATGELSPNGGLVRLGNNVSPAYQDQQLARLDDRKTVLQEAMGATGLDAPEARDLLGAFLFSGGDVFKKVSALSGGERNRLSLAEIVVSGANLLLLDEPTNNLDIPAREALEEALLQFRGTMFFISHDRYFLRKLATRIVELDDKKLTNYLGGYDYYRAHRRLDEGPKNGNKRRPRRRVRPGQSREESILASRLVAVEGEIDATERRLSRLEKELATSELYSDGRRSREVVTEHRQLKGVLDGLYKDWEGLLEEAEEVGL</sequence>
<keyword evidence="2" id="KW-0067">ATP-binding</keyword>
<name>A0A6J4S4R3_9ACTN</name>
<dbReference type="SUPFAM" id="SSF52540">
    <property type="entry name" value="P-loop containing nucleoside triphosphate hydrolases"/>
    <property type="match status" value="2"/>
</dbReference>
<evidence type="ECO:0000256" key="2">
    <source>
        <dbReference type="ARBA" id="ARBA00022840"/>
    </source>
</evidence>
<dbReference type="InterPro" id="IPR027417">
    <property type="entry name" value="P-loop_NTPase"/>
</dbReference>
<dbReference type="CDD" id="cd03221">
    <property type="entry name" value="ABCF_EF-3"/>
    <property type="match status" value="2"/>
</dbReference>
<dbReference type="NCBIfam" id="NF000355">
    <property type="entry name" value="ribo_prot_ABC_F"/>
    <property type="match status" value="1"/>
</dbReference>
<feature type="domain" description="ABC transporter" evidence="5">
    <location>
        <begin position="361"/>
        <end position="575"/>
    </location>
</feature>
<proteinExistence type="predicted"/>
<keyword evidence="3" id="KW-0175">Coiled coil</keyword>
<feature type="domain" description="ABC transporter" evidence="5">
    <location>
        <begin position="37"/>
        <end position="292"/>
    </location>
</feature>
<dbReference type="InterPro" id="IPR003439">
    <property type="entry name" value="ABC_transporter-like_ATP-bd"/>
</dbReference>
<dbReference type="PANTHER" id="PTHR42855">
    <property type="entry name" value="ABC TRANSPORTER ATP-BINDING SUBUNIT"/>
    <property type="match status" value="1"/>
</dbReference>
<dbReference type="EMBL" id="CADCVM010000172">
    <property type="protein sequence ID" value="CAA9485233.1"/>
    <property type="molecule type" value="Genomic_DNA"/>
</dbReference>
<evidence type="ECO:0000256" key="4">
    <source>
        <dbReference type="SAM" id="MobiDB-lite"/>
    </source>
</evidence>